<feature type="compositionally biased region" description="Low complexity" evidence="1">
    <location>
        <begin position="310"/>
        <end position="331"/>
    </location>
</feature>
<feature type="compositionally biased region" description="Polar residues" evidence="1">
    <location>
        <begin position="16"/>
        <end position="30"/>
    </location>
</feature>
<feature type="compositionally biased region" description="Polar residues" evidence="1">
    <location>
        <begin position="43"/>
        <end position="53"/>
    </location>
</feature>
<dbReference type="AlphaFoldDB" id="A0A9P4M091"/>
<feature type="region of interest" description="Disordered" evidence="1">
    <location>
        <begin position="1"/>
        <end position="55"/>
    </location>
</feature>
<accession>A0A9P4M091</accession>
<gene>
    <name evidence="2" type="ORF">K490DRAFT_65515</name>
</gene>
<evidence type="ECO:0000313" key="3">
    <source>
        <dbReference type="Proteomes" id="UP000799776"/>
    </source>
</evidence>
<name>A0A9P4M091_9PEZI</name>
<sequence length="331" mass="37153">MPNGRGSVAAPPRTDPASNDRAQTSQTSRPPYSGPATPVPSGDTPTAAQTSALSKYPGKKLSYQEEITLIRACCDLEDTYGKGGTGWVNKFWLEVSRRFKALCGRVYTAASCQRKMTQFIERRRGEIADWHAAHRSGAELPTPDEWQVFVDRFMITVNGYETIVYGHPRQGRKRRRNSGSLDDEDVMREADDMLTNHDASATIEPAPRPMPTAEEQLDDAYREAELMREVISRLRRPNPQVVTPAMENSRLDGIEKSLKAQAAHMARMERALASRLTNLEMRFVRVETELDKRFSHIEELLLAQNQQLPAKSASSSSNEEQETQSQAVDQT</sequence>
<comment type="caution">
    <text evidence="2">The sequence shown here is derived from an EMBL/GenBank/DDBJ whole genome shotgun (WGS) entry which is preliminary data.</text>
</comment>
<reference evidence="2" key="1">
    <citation type="journal article" date="2020" name="Stud. Mycol.">
        <title>101 Dothideomycetes genomes: a test case for predicting lifestyles and emergence of pathogens.</title>
        <authorList>
            <person name="Haridas S."/>
            <person name="Albert R."/>
            <person name="Binder M."/>
            <person name="Bloem J."/>
            <person name="Labutti K."/>
            <person name="Salamov A."/>
            <person name="Andreopoulos B."/>
            <person name="Baker S."/>
            <person name="Barry K."/>
            <person name="Bills G."/>
            <person name="Bluhm B."/>
            <person name="Cannon C."/>
            <person name="Castanera R."/>
            <person name="Culley D."/>
            <person name="Daum C."/>
            <person name="Ezra D."/>
            <person name="Gonzalez J."/>
            <person name="Henrissat B."/>
            <person name="Kuo A."/>
            <person name="Liang C."/>
            <person name="Lipzen A."/>
            <person name="Lutzoni F."/>
            <person name="Magnuson J."/>
            <person name="Mondo S."/>
            <person name="Nolan M."/>
            <person name="Ohm R."/>
            <person name="Pangilinan J."/>
            <person name="Park H.-J."/>
            <person name="Ramirez L."/>
            <person name="Alfaro M."/>
            <person name="Sun H."/>
            <person name="Tritt A."/>
            <person name="Yoshinaga Y."/>
            <person name="Zwiers L.-H."/>
            <person name="Turgeon B."/>
            <person name="Goodwin S."/>
            <person name="Spatafora J."/>
            <person name="Crous P."/>
            <person name="Grigoriev I."/>
        </authorList>
    </citation>
    <scope>NUCLEOTIDE SEQUENCE</scope>
    <source>
        <strain evidence="2">CBS 121410</strain>
    </source>
</reference>
<protein>
    <recommendedName>
        <fullName evidence="4">Myb/SANT-like domain-containing protein</fullName>
    </recommendedName>
</protein>
<organism evidence="2 3">
    <name type="scientific">Saccharata proteae CBS 121410</name>
    <dbReference type="NCBI Taxonomy" id="1314787"/>
    <lineage>
        <taxon>Eukaryota</taxon>
        <taxon>Fungi</taxon>
        <taxon>Dikarya</taxon>
        <taxon>Ascomycota</taxon>
        <taxon>Pezizomycotina</taxon>
        <taxon>Dothideomycetes</taxon>
        <taxon>Dothideomycetes incertae sedis</taxon>
        <taxon>Botryosphaeriales</taxon>
        <taxon>Saccharataceae</taxon>
        <taxon>Saccharata</taxon>
    </lineage>
</organism>
<proteinExistence type="predicted"/>
<evidence type="ECO:0008006" key="4">
    <source>
        <dbReference type="Google" id="ProtNLM"/>
    </source>
</evidence>
<evidence type="ECO:0000256" key="1">
    <source>
        <dbReference type="SAM" id="MobiDB-lite"/>
    </source>
</evidence>
<dbReference type="Proteomes" id="UP000799776">
    <property type="component" value="Unassembled WGS sequence"/>
</dbReference>
<dbReference type="EMBL" id="ML978719">
    <property type="protein sequence ID" value="KAF2087673.1"/>
    <property type="molecule type" value="Genomic_DNA"/>
</dbReference>
<feature type="region of interest" description="Disordered" evidence="1">
    <location>
        <begin position="306"/>
        <end position="331"/>
    </location>
</feature>
<evidence type="ECO:0000313" key="2">
    <source>
        <dbReference type="EMBL" id="KAF2087673.1"/>
    </source>
</evidence>
<keyword evidence="3" id="KW-1185">Reference proteome</keyword>